<name>A0A915IJB8_ROMCU</name>
<dbReference type="Proteomes" id="UP000887565">
    <property type="component" value="Unplaced"/>
</dbReference>
<accession>A0A915IJB8</accession>
<proteinExistence type="predicted"/>
<keyword evidence="1" id="KW-1185">Reference proteome</keyword>
<evidence type="ECO:0000313" key="1">
    <source>
        <dbReference type="Proteomes" id="UP000887565"/>
    </source>
</evidence>
<sequence>MHLIICSPNADSIVMTTGPWALTTVTSATLILPHIGSWSDCLSNACLTNPDDNTEHRAPVSMSALPSLIGIWKALVEAYLWTKVFDDGVRFSIWQTDERMWHGSQKTWPVAFQQTIPGLTIGAADAISLEGMTIRIYWAAAPNFVGGGQLKVCGRDSGPVISPCYGGGQNSDWTAVVILVDGCPDQLG</sequence>
<dbReference type="AlphaFoldDB" id="A0A915IJB8"/>
<dbReference type="WBParaSite" id="nRc.2.0.1.t14146-RA">
    <property type="protein sequence ID" value="nRc.2.0.1.t14146-RA"/>
    <property type="gene ID" value="nRc.2.0.1.g14146"/>
</dbReference>
<reference evidence="2" key="1">
    <citation type="submission" date="2022-11" db="UniProtKB">
        <authorList>
            <consortium name="WormBaseParasite"/>
        </authorList>
    </citation>
    <scope>IDENTIFICATION</scope>
</reference>
<protein>
    <submittedName>
        <fullName evidence="2">Uncharacterized protein</fullName>
    </submittedName>
</protein>
<organism evidence="1 2">
    <name type="scientific">Romanomermis culicivorax</name>
    <name type="common">Nematode worm</name>
    <dbReference type="NCBI Taxonomy" id="13658"/>
    <lineage>
        <taxon>Eukaryota</taxon>
        <taxon>Metazoa</taxon>
        <taxon>Ecdysozoa</taxon>
        <taxon>Nematoda</taxon>
        <taxon>Enoplea</taxon>
        <taxon>Dorylaimia</taxon>
        <taxon>Mermithida</taxon>
        <taxon>Mermithoidea</taxon>
        <taxon>Mermithidae</taxon>
        <taxon>Romanomermis</taxon>
    </lineage>
</organism>
<evidence type="ECO:0000313" key="2">
    <source>
        <dbReference type="WBParaSite" id="nRc.2.0.1.t14146-RA"/>
    </source>
</evidence>